<reference evidence="2 4" key="1">
    <citation type="journal article" date="2014" name="BMC Genomics">
        <title>Genome sequence of Anopheles sinensis provides insight into genetics basis of mosquito competence for malaria parasites.</title>
        <authorList>
            <person name="Zhou D."/>
            <person name="Zhang D."/>
            <person name="Ding G."/>
            <person name="Shi L."/>
            <person name="Hou Q."/>
            <person name="Ye Y."/>
            <person name="Xu Y."/>
            <person name="Zhou H."/>
            <person name="Xiong C."/>
            <person name="Li S."/>
            <person name="Yu J."/>
            <person name="Hong S."/>
            <person name="Yu X."/>
            <person name="Zou P."/>
            <person name="Chen C."/>
            <person name="Chang X."/>
            <person name="Wang W."/>
            <person name="Lv Y."/>
            <person name="Sun Y."/>
            <person name="Ma L."/>
            <person name="Shen B."/>
            <person name="Zhu C."/>
        </authorList>
    </citation>
    <scope>NUCLEOTIDE SEQUENCE [LARGE SCALE GENOMIC DNA]</scope>
</reference>
<feature type="region of interest" description="Disordered" evidence="1">
    <location>
        <begin position="105"/>
        <end position="143"/>
    </location>
</feature>
<gene>
    <name evidence="2" type="ORF">ZHAS_00014083</name>
</gene>
<dbReference type="VEuPathDB" id="VectorBase:ASIC014083"/>
<dbReference type="AlphaFoldDB" id="A0A084W7B1"/>
<accession>A0A084W7B1</accession>
<evidence type="ECO:0000313" key="2">
    <source>
        <dbReference type="EMBL" id="KFB46105.1"/>
    </source>
</evidence>
<dbReference type="Proteomes" id="UP000030765">
    <property type="component" value="Unassembled WGS sequence"/>
</dbReference>
<dbReference type="EMBL" id="ATLV01021187">
    <property type="status" value="NOT_ANNOTATED_CDS"/>
    <property type="molecule type" value="Genomic_DNA"/>
</dbReference>
<evidence type="ECO:0000256" key="1">
    <source>
        <dbReference type="SAM" id="MobiDB-lite"/>
    </source>
</evidence>
<organism evidence="2">
    <name type="scientific">Anopheles sinensis</name>
    <name type="common">Mosquito</name>
    <dbReference type="NCBI Taxonomy" id="74873"/>
    <lineage>
        <taxon>Eukaryota</taxon>
        <taxon>Metazoa</taxon>
        <taxon>Ecdysozoa</taxon>
        <taxon>Arthropoda</taxon>
        <taxon>Hexapoda</taxon>
        <taxon>Insecta</taxon>
        <taxon>Pterygota</taxon>
        <taxon>Neoptera</taxon>
        <taxon>Endopterygota</taxon>
        <taxon>Diptera</taxon>
        <taxon>Nematocera</taxon>
        <taxon>Culicoidea</taxon>
        <taxon>Culicidae</taxon>
        <taxon>Anophelinae</taxon>
        <taxon>Anopheles</taxon>
    </lineage>
</organism>
<evidence type="ECO:0000313" key="3">
    <source>
        <dbReference type="EnsemblMetazoa" id="ASIC014083-PA"/>
    </source>
</evidence>
<reference evidence="3" key="2">
    <citation type="submission" date="2020-05" db="UniProtKB">
        <authorList>
            <consortium name="EnsemblMetazoa"/>
        </authorList>
    </citation>
    <scope>IDENTIFICATION</scope>
</reference>
<dbReference type="EMBL" id="KE525314">
    <property type="protein sequence ID" value="KFB46105.1"/>
    <property type="molecule type" value="Genomic_DNA"/>
</dbReference>
<protein>
    <submittedName>
        <fullName evidence="2 3">Uncharacterized protein</fullName>
    </submittedName>
</protein>
<dbReference type="EnsemblMetazoa" id="ASIC014083-RA">
    <property type="protein sequence ID" value="ASIC014083-PA"/>
    <property type="gene ID" value="ASIC014083"/>
</dbReference>
<evidence type="ECO:0000313" key="4">
    <source>
        <dbReference type="Proteomes" id="UP000030765"/>
    </source>
</evidence>
<keyword evidence="4" id="KW-1185">Reference proteome</keyword>
<sequence length="143" mass="15606">MVSNSFRLKPHFLVAMMSHTGPAVCGSPSRADISHEKPPETEDEVELFIARPKKEKGFPIPGVVEKEEEKVKGLGHAGGSDWQCMKYWPHYPLMVLPERGTVGVGAETGAPEAGGRRLRRPAGPALDAHKQAPQRTARRPPVP</sequence>
<name>A0A084W7B1_ANOSI</name>
<proteinExistence type="predicted"/>